<feature type="transmembrane region" description="Helical" evidence="1">
    <location>
        <begin position="106"/>
        <end position="139"/>
    </location>
</feature>
<feature type="transmembrane region" description="Helical" evidence="1">
    <location>
        <begin position="159"/>
        <end position="187"/>
    </location>
</feature>
<accession>A0A7C9FN62</accession>
<keyword evidence="1" id="KW-0472">Membrane</keyword>
<keyword evidence="1" id="KW-0812">Transmembrane</keyword>
<keyword evidence="1" id="KW-1133">Transmembrane helix</keyword>
<proteinExistence type="predicted"/>
<feature type="transmembrane region" description="Helical" evidence="1">
    <location>
        <begin position="61"/>
        <end position="86"/>
    </location>
</feature>
<name>A0A7C9FN62_OPUST</name>
<evidence type="ECO:0000313" key="2">
    <source>
        <dbReference type="EMBL" id="MBA4679289.1"/>
    </source>
</evidence>
<sequence>MLLEGSNLMCMRSHFLRNITPLLVDTCVLLRKKIKHHCQIPYYVLPLILRPLKKQKLRRNLLLRLPLLLLLRLLLPLLLLLVLLLLNPLLSSLSLEMHDFLFHQSFSVPFIDLVWAGCGFDSGVILKLPVALKLFFLFFDRKKLGKTDVFRRNPPLSTLLLLTIFFLLSLFFTFLLLFLVFCFFAFLSLVVSLTSFCSSGRSISFCFSVICFCSTISFKDNS</sequence>
<reference evidence="2" key="1">
    <citation type="journal article" date="2013" name="J. Plant Res.">
        <title>Effect of fungi and light on seed germination of three Opuntia species from semiarid lands of central Mexico.</title>
        <authorList>
            <person name="Delgado-Sanchez P."/>
            <person name="Jimenez-Bremont J.F."/>
            <person name="Guerrero-Gonzalez Mde L."/>
            <person name="Flores J."/>
        </authorList>
    </citation>
    <scope>NUCLEOTIDE SEQUENCE</scope>
    <source>
        <tissue evidence="2">Cladode</tissue>
    </source>
</reference>
<feature type="transmembrane region" description="Helical" evidence="1">
    <location>
        <begin position="199"/>
        <end position="218"/>
    </location>
</feature>
<reference evidence="2" key="2">
    <citation type="submission" date="2020-07" db="EMBL/GenBank/DDBJ databases">
        <authorList>
            <person name="Vera ALvarez R."/>
            <person name="Arias-Moreno D.M."/>
            <person name="Jimenez-Jacinto V."/>
            <person name="Jimenez-Bremont J.F."/>
            <person name="Swaminathan K."/>
            <person name="Moose S.P."/>
            <person name="Guerrero-Gonzalez M.L."/>
            <person name="Marino-Ramirez L."/>
            <person name="Landsman D."/>
            <person name="Rodriguez-Kessler M."/>
            <person name="Delgado-Sanchez P."/>
        </authorList>
    </citation>
    <scope>NUCLEOTIDE SEQUENCE</scope>
    <source>
        <tissue evidence="2">Cladode</tissue>
    </source>
</reference>
<evidence type="ECO:0000256" key="1">
    <source>
        <dbReference type="SAM" id="Phobius"/>
    </source>
</evidence>
<organism evidence="2">
    <name type="scientific">Opuntia streptacantha</name>
    <name type="common">Prickly pear cactus</name>
    <name type="synonym">Opuntia cardona</name>
    <dbReference type="NCBI Taxonomy" id="393608"/>
    <lineage>
        <taxon>Eukaryota</taxon>
        <taxon>Viridiplantae</taxon>
        <taxon>Streptophyta</taxon>
        <taxon>Embryophyta</taxon>
        <taxon>Tracheophyta</taxon>
        <taxon>Spermatophyta</taxon>
        <taxon>Magnoliopsida</taxon>
        <taxon>eudicotyledons</taxon>
        <taxon>Gunneridae</taxon>
        <taxon>Pentapetalae</taxon>
        <taxon>Caryophyllales</taxon>
        <taxon>Cactineae</taxon>
        <taxon>Cactaceae</taxon>
        <taxon>Opuntioideae</taxon>
        <taxon>Opuntia</taxon>
    </lineage>
</organism>
<dbReference type="AlphaFoldDB" id="A0A7C9FN62"/>
<dbReference type="EMBL" id="GISG01282869">
    <property type="protein sequence ID" value="MBA4679289.1"/>
    <property type="molecule type" value="Transcribed_RNA"/>
</dbReference>
<protein>
    <submittedName>
        <fullName evidence="2">Uncharacterized protein</fullName>
    </submittedName>
</protein>